<name>A0AAE0SBT2_9BIVA</name>
<sequence>MKKRILKQQLFMEHKHVLCAVRMETHQRYPEKSNADNTCQPSQGSNVVSGKSTLSHIIKRDHCHVTGHYERYAHAGCNRRFKDPDILLVITQNPLGYDHHLSAQSSARQENVSLRTLFPSKAPSIPTYISPTSPIRNTSTRTTSKTLRVHQNLCLKTDVLLFTDIFETLRHNAWIIANFISSSIFQQQTSPGMFSSRRVKPSFNSSSIWICFHRTHDLRVNFRHQPKSTPSQTLNT</sequence>
<reference evidence="1" key="3">
    <citation type="submission" date="2023-05" db="EMBL/GenBank/DDBJ databases">
        <authorList>
            <person name="Smith C.H."/>
        </authorList>
    </citation>
    <scope>NUCLEOTIDE SEQUENCE</scope>
    <source>
        <strain evidence="1">CHS0354</strain>
        <tissue evidence="1">Mantle</tissue>
    </source>
</reference>
<dbReference type="EMBL" id="JAEAOA010001964">
    <property type="protein sequence ID" value="KAK3588653.1"/>
    <property type="molecule type" value="Genomic_DNA"/>
</dbReference>
<reference evidence="1" key="1">
    <citation type="journal article" date="2021" name="Genome Biol. Evol.">
        <title>A High-Quality Reference Genome for a Parasitic Bivalve with Doubly Uniparental Inheritance (Bivalvia: Unionida).</title>
        <authorList>
            <person name="Smith C.H."/>
        </authorList>
    </citation>
    <scope>NUCLEOTIDE SEQUENCE</scope>
    <source>
        <strain evidence="1">CHS0354</strain>
    </source>
</reference>
<dbReference type="Proteomes" id="UP001195483">
    <property type="component" value="Unassembled WGS sequence"/>
</dbReference>
<evidence type="ECO:0000313" key="1">
    <source>
        <dbReference type="EMBL" id="KAK3588653.1"/>
    </source>
</evidence>
<organism evidence="1 2">
    <name type="scientific">Potamilus streckersoni</name>
    <dbReference type="NCBI Taxonomy" id="2493646"/>
    <lineage>
        <taxon>Eukaryota</taxon>
        <taxon>Metazoa</taxon>
        <taxon>Spiralia</taxon>
        <taxon>Lophotrochozoa</taxon>
        <taxon>Mollusca</taxon>
        <taxon>Bivalvia</taxon>
        <taxon>Autobranchia</taxon>
        <taxon>Heteroconchia</taxon>
        <taxon>Palaeoheterodonta</taxon>
        <taxon>Unionida</taxon>
        <taxon>Unionoidea</taxon>
        <taxon>Unionidae</taxon>
        <taxon>Ambleminae</taxon>
        <taxon>Lampsilini</taxon>
        <taxon>Potamilus</taxon>
    </lineage>
</organism>
<protein>
    <submittedName>
        <fullName evidence="1">Uncharacterized protein</fullName>
    </submittedName>
</protein>
<evidence type="ECO:0000313" key="2">
    <source>
        <dbReference type="Proteomes" id="UP001195483"/>
    </source>
</evidence>
<reference evidence="1" key="2">
    <citation type="journal article" date="2021" name="Genome Biol. Evol.">
        <title>Developing a high-quality reference genome for a parasitic bivalve with doubly uniparental inheritance (Bivalvia: Unionida).</title>
        <authorList>
            <person name="Smith C.H."/>
        </authorList>
    </citation>
    <scope>NUCLEOTIDE SEQUENCE</scope>
    <source>
        <strain evidence="1">CHS0354</strain>
        <tissue evidence="1">Mantle</tissue>
    </source>
</reference>
<comment type="caution">
    <text evidence="1">The sequence shown here is derived from an EMBL/GenBank/DDBJ whole genome shotgun (WGS) entry which is preliminary data.</text>
</comment>
<keyword evidence="2" id="KW-1185">Reference proteome</keyword>
<gene>
    <name evidence="1" type="ORF">CHS0354_033495</name>
</gene>
<proteinExistence type="predicted"/>
<dbReference type="AlphaFoldDB" id="A0AAE0SBT2"/>
<accession>A0AAE0SBT2</accession>